<accession>A0AA48MDL2</accession>
<name>A0AA48MDL2_9BACL</name>
<dbReference type="AlphaFoldDB" id="A0AA48MDL2"/>
<sequence>MLNLQTFLIILVMVGSLCAFIWGSDSSKQLYQTQQERVYRAATFSFH</sequence>
<feature type="transmembrane region" description="Helical" evidence="1">
    <location>
        <begin position="6"/>
        <end position="23"/>
    </location>
</feature>
<dbReference type="EMBL" id="OY569118">
    <property type="protein sequence ID" value="CAJ1004548.1"/>
    <property type="molecule type" value="Genomic_DNA"/>
</dbReference>
<keyword evidence="1" id="KW-0812">Transmembrane</keyword>
<gene>
    <name evidence="2" type="ORF">BSPP4475_19940</name>
</gene>
<proteinExistence type="predicted"/>
<keyword evidence="1" id="KW-1133">Transmembrane helix</keyword>
<protein>
    <submittedName>
        <fullName evidence="2">Uncharacterized protein</fullName>
    </submittedName>
</protein>
<keyword evidence="3" id="KW-1185">Reference proteome</keyword>
<organism evidence="2 3">
    <name type="scientific">Brevibacillus aydinogluensis</name>
    <dbReference type="NCBI Taxonomy" id="927786"/>
    <lineage>
        <taxon>Bacteria</taxon>
        <taxon>Bacillati</taxon>
        <taxon>Bacillota</taxon>
        <taxon>Bacilli</taxon>
        <taxon>Bacillales</taxon>
        <taxon>Paenibacillaceae</taxon>
        <taxon>Brevibacillus</taxon>
    </lineage>
</organism>
<dbReference type="KEGG" id="bayd:BSPP4475_19940"/>
<reference evidence="2" key="1">
    <citation type="submission" date="2023-07" db="EMBL/GenBank/DDBJ databases">
        <authorList>
            <person name="Ivanov I."/>
            <person name="Teneva D."/>
            <person name="Stoikov I."/>
        </authorList>
    </citation>
    <scope>NUCLEOTIDE SEQUENCE</scope>
    <source>
        <strain evidence="2">4475</strain>
    </source>
</reference>
<evidence type="ECO:0000313" key="3">
    <source>
        <dbReference type="Proteomes" id="UP001189619"/>
    </source>
</evidence>
<keyword evidence="1" id="KW-0472">Membrane</keyword>
<evidence type="ECO:0000313" key="2">
    <source>
        <dbReference type="EMBL" id="CAJ1004548.1"/>
    </source>
</evidence>
<dbReference type="Proteomes" id="UP001189619">
    <property type="component" value="Chromosome"/>
</dbReference>
<evidence type="ECO:0000256" key="1">
    <source>
        <dbReference type="SAM" id="Phobius"/>
    </source>
</evidence>